<dbReference type="InterPro" id="IPR013342">
    <property type="entry name" value="Mandelate_racemase_C"/>
</dbReference>
<gene>
    <name evidence="5" type="ORF">HNR46_002940</name>
</gene>
<dbReference type="EMBL" id="JACHFD010000015">
    <property type="protein sequence ID" value="MBB5352692.1"/>
    <property type="molecule type" value="Genomic_DNA"/>
</dbReference>
<dbReference type="GO" id="GO:0046872">
    <property type="term" value="F:metal ion binding"/>
    <property type="evidence" value="ECO:0007669"/>
    <property type="project" value="UniProtKB-KW"/>
</dbReference>
<sequence length="319" mass="35802">MAEDLWYWKYKLTARQPVNAKSQRREFVGALVRIDEGFGCLHPWPELGDPSLEKCLEDLAGPRRWSLVRRTVRSAKEDADARFIGDPLLEEIDVPKSHATLPWQDDRILESAVSKGFDRIKMKVGRDRAAEQRYLIEAAAKFPNLRWRLDANETFEPAEAESFLLGLPEEFRWKIDFVEDPCPYAESTWSALKSRCGVPLAVDREAAPVSSAAQVMVVKPASDEPWLLAEAAVSMGQQVIVTSSMEHPLGQCAAAWEAAKLNVQFPGLVGVCGLQTHHLFTPCPFSERLGRWSPEFQSPGGTGLGFDDLLERLPWKKLS</sequence>
<dbReference type="Gene3D" id="3.30.390.10">
    <property type="entry name" value="Enolase-like, N-terminal domain"/>
    <property type="match status" value="1"/>
</dbReference>
<proteinExistence type="predicted"/>
<keyword evidence="2" id="KW-0460">Magnesium</keyword>
<keyword evidence="1" id="KW-0479">Metal-binding</keyword>
<dbReference type="Proteomes" id="UP000557717">
    <property type="component" value="Unassembled WGS sequence"/>
</dbReference>
<dbReference type="RefSeq" id="WP_184019941.1">
    <property type="nucleotide sequence ID" value="NZ_JACHFD010000015.1"/>
</dbReference>
<evidence type="ECO:0000313" key="6">
    <source>
        <dbReference type="Proteomes" id="UP000557717"/>
    </source>
</evidence>
<keyword evidence="3 5" id="KW-0456">Lyase</keyword>
<organism evidence="5 6">
    <name type="scientific">Haloferula luteola</name>
    <dbReference type="NCBI Taxonomy" id="595692"/>
    <lineage>
        <taxon>Bacteria</taxon>
        <taxon>Pseudomonadati</taxon>
        <taxon>Verrucomicrobiota</taxon>
        <taxon>Verrucomicrobiia</taxon>
        <taxon>Verrucomicrobiales</taxon>
        <taxon>Verrucomicrobiaceae</taxon>
        <taxon>Haloferula</taxon>
    </lineage>
</organism>
<feature type="domain" description="Mandelate racemase/muconate lactonizing enzyme C-terminal" evidence="4">
    <location>
        <begin position="105"/>
        <end position="199"/>
    </location>
</feature>
<dbReference type="SUPFAM" id="SSF51604">
    <property type="entry name" value="Enolase C-terminal domain-like"/>
    <property type="match status" value="1"/>
</dbReference>
<dbReference type="Pfam" id="PF13378">
    <property type="entry name" value="MR_MLE_C"/>
    <property type="match status" value="1"/>
</dbReference>
<evidence type="ECO:0000313" key="5">
    <source>
        <dbReference type="EMBL" id="MBB5352692.1"/>
    </source>
</evidence>
<dbReference type="InterPro" id="IPR041338">
    <property type="entry name" value="OSBS_N"/>
</dbReference>
<dbReference type="InterPro" id="IPR036849">
    <property type="entry name" value="Enolase-like_C_sf"/>
</dbReference>
<keyword evidence="6" id="KW-1185">Reference proteome</keyword>
<reference evidence="5 6" key="1">
    <citation type="submission" date="2020-08" db="EMBL/GenBank/DDBJ databases">
        <title>Genomic Encyclopedia of Type Strains, Phase IV (KMG-IV): sequencing the most valuable type-strain genomes for metagenomic binning, comparative biology and taxonomic classification.</title>
        <authorList>
            <person name="Goeker M."/>
        </authorList>
    </citation>
    <scope>NUCLEOTIDE SEQUENCE [LARGE SCALE GENOMIC DNA]</scope>
    <source>
        <strain evidence="5 6">YC6886</strain>
    </source>
</reference>
<dbReference type="Gene3D" id="3.20.20.120">
    <property type="entry name" value="Enolase-like C-terminal domain"/>
    <property type="match status" value="1"/>
</dbReference>
<dbReference type="SMART" id="SM00922">
    <property type="entry name" value="MR_MLE"/>
    <property type="match status" value="1"/>
</dbReference>
<accession>A0A840V3Y2</accession>
<dbReference type="Pfam" id="PF22015">
    <property type="entry name" value="OSBS_N"/>
    <property type="match status" value="1"/>
</dbReference>
<dbReference type="EC" id="4.2.1.113" evidence="5"/>
<evidence type="ECO:0000256" key="3">
    <source>
        <dbReference type="ARBA" id="ARBA00023239"/>
    </source>
</evidence>
<dbReference type="InterPro" id="IPR029065">
    <property type="entry name" value="Enolase_C-like"/>
</dbReference>
<dbReference type="InterPro" id="IPR029017">
    <property type="entry name" value="Enolase-like_N"/>
</dbReference>
<name>A0A840V3Y2_9BACT</name>
<evidence type="ECO:0000256" key="1">
    <source>
        <dbReference type="ARBA" id="ARBA00022723"/>
    </source>
</evidence>
<protein>
    <submittedName>
        <fullName evidence="5">O-succinylbenzoate synthase</fullName>
        <ecNumber evidence="5">4.2.1.113</ecNumber>
    </submittedName>
</protein>
<dbReference type="AlphaFoldDB" id="A0A840V3Y2"/>
<evidence type="ECO:0000259" key="4">
    <source>
        <dbReference type="SMART" id="SM00922"/>
    </source>
</evidence>
<evidence type="ECO:0000256" key="2">
    <source>
        <dbReference type="ARBA" id="ARBA00022842"/>
    </source>
</evidence>
<comment type="caution">
    <text evidence="5">The sequence shown here is derived from an EMBL/GenBank/DDBJ whole genome shotgun (WGS) entry which is preliminary data.</text>
</comment>
<dbReference type="GO" id="GO:0043748">
    <property type="term" value="F:O-succinylbenzoate synthase activity"/>
    <property type="evidence" value="ECO:0007669"/>
    <property type="project" value="UniProtKB-EC"/>
</dbReference>